<feature type="compositionally biased region" description="Basic and acidic residues" evidence="11">
    <location>
        <begin position="30"/>
        <end position="41"/>
    </location>
</feature>
<reference evidence="13" key="3">
    <citation type="submission" date="2025-09" db="UniProtKB">
        <authorList>
            <consortium name="Ensembl"/>
        </authorList>
    </citation>
    <scope>IDENTIFICATION</scope>
</reference>
<dbReference type="PROSITE" id="PS51845">
    <property type="entry name" value="PDEASE_I_2"/>
    <property type="match status" value="1"/>
</dbReference>
<dbReference type="PRINTS" id="PR00387">
    <property type="entry name" value="PDIESTERASE1"/>
</dbReference>
<evidence type="ECO:0000256" key="6">
    <source>
        <dbReference type="ARBA" id="ARBA00033681"/>
    </source>
</evidence>
<name>A0A673C5Q2_9TELE</name>
<reference evidence="13" key="2">
    <citation type="submission" date="2025-08" db="UniProtKB">
        <authorList>
            <consortium name="Ensembl"/>
        </authorList>
    </citation>
    <scope>IDENTIFICATION</scope>
</reference>
<dbReference type="InterPro" id="IPR003607">
    <property type="entry name" value="HD/PDEase_dom"/>
</dbReference>
<feature type="binding site" evidence="9">
    <location>
        <position position="310"/>
    </location>
    <ligand>
        <name>Zn(2+)</name>
        <dbReference type="ChEBI" id="CHEBI:29105"/>
        <label>1</label>
    </ligand>
</feature>
<feature type="compositionally biased region" description="Acidic residues" evidence="11">
    <location>
        <begin position="574"/>
        <end position="619"/>
    </location>
</feature>
<keyword evidence="4 10" id="KW-0378">Hydrolase</keyword>
<dbReference type="AlphaFoldDB" id="A0A673C5Q2"/>
<evidence type="ECO:0000259" key="12">
    <source>
        <dbReference type="PROSITE" id="PS51845"/>
    </source>
</evidence>
<dbReference type="InterPro" id="IPR040844">
    <property type="entry name" value="PDE4_UCR"/>
</dbReference>
<feature type="active site" description="Proton donor" evidence="7">
    <location>
        <position position="270"/>
    </location>
</feature>
<feature type="binding site" evidence="8">
    <location>
        <begin position="270"/>
        <end position="274"/>
    </location>
    <ligand>
        <name>AMP</name>
        <dbReference type="ChEBI" id="CHEBI:456215"/>
    </ligand>
</feature>
<comment type="catalytic activity">
    <reaction evidence="6">
        <text>3',5'-cyclic AMP + H2O = AMP + H(+)</text>
        <dbReference type="Rhea" id="RHEA:25277"/>
        <dbReference type="ChEBI" id="CHEBI:15377"/>
        <dbReference type="ChEBI" id="CHEBI:15378"/>
        <dbReference type="ChEBI" id="CHEBI:58165"/>
        <dbReference type="ChEBI" id="CHEBI:456215"/>
        <dbReference type="EC" id="3.1.4.53"/>
    </reaction>
    <physiologicalReaction direction="left-to-right" evidence="6">
        <dbReference type="Rhea" id="RHEA:25278"/>
    </physiologicalReaction>
</comment>
<feature type="domain" description="PDEase" evidence="12">
    <location>
        <begin position="194"/>
        <end position="523"/>
    </location>
</feature>
<evidence type="ECO:0000256" key="3">
    <source>
        <dbReference type="ARBA" id="ARBA00022723"/>
    </source>
</evidence>
<feature type="binding site" evidence="8">
    <location>
        <position position="428"/>
    </location>
    <ligand>
        <name>AMP</name>
        <dbReference type="ChEBI" id="CHEBI:456215"/>
    </ligand>
</feature>
<keyword evidence="3 9" id="KW-0479">Metal-binding</keyword>
<organism evidence="13 14">
    <name type="scientific">Sphaeramia orbicularis</name>
    <name type="common">orbiculate cardinalfish</name>
    <dbReference type="NCBI Taxonomy" id="375764"/>
    <lineage>
        <taxon>Eukaryota</taxon>
        <taxon>Metazoa</taxon>
        <taxon>Chordata</taxon>
        <taxon>Craniata</taxon>
        <taxon>Vertebrata</taxon>
        <taxon>Euteleostomi</taxon>
        <taxon>Actinopterygii</taxon>
        <taxon>Neopterygii</taxon>
        <taxon>Teleostei</taxon>
        <taxon>Neoteleostei</taxon>
        <taxon>Acanthomorphata</taxon>
        <taxon>Gobiaria</taxon>
        <taxon>Kurtiformes</taxon>
        <taxon>Apogonoidei</taxon>
        <taxon>Apogonidae</taxon>
        <taxon>Apogoninae</taxon>
        <taxon>Sphaeramia</taxon>
    </lineage>
</organism>
<feature type="binding site" evidence="9">
    <location>
        <position position="311"/>
    </location>
    <ligand>
        <name>Zn(2+)</name>
        <dbReference type="ChEBI" id="CHEBI:29105"/>
        <label>2</label>
    </ligand>
</feature>
<feature type="binding site" evidence="8">
    <location>
        <position position="311"/>
    </location>
    <ligand>
        <name>AMP</name>
        <dbReference type="ChEBI" id="CHEBI:456215"/>
    </ligand>
</feature>
<dbReference type="GO" id="GO:0004115">
    <property type="term" value="F:3',5'-cyclic-AMP phosphodiesterase activity"/>
    <property type="evidence" value="ECO:0007669"/>
    <property type="project" value="UniProtKB-EC"/>
</dbReference>
<reference evidence="13" key="1">
    <citation type="submission" date="2019-06" db="EMBL/GenBank/DDBJ databases">
        <authorList>
            <consortium name="Wellcome Sanger Institute Data Sharing"/>
        </authorList>
    </citation>
    <scope>NUCLEOTIDE SEQUENCE [LARGE SCALE GENOMIC DNA]</scope>
</reference>
<evidence type="ECO:0000256" key="11">
    <source>
        <dbReference type="SAM" id="MobiDB-lite"/>
    </source>
</evidence>
<dbReference type="FunFam" id="1.10.1300.10:FF:000001">
    <property type="entry name" value="Phosphodiesterase"/>
    <property type="match status" value="1"/>
</dbReference>
<feature type="binding site" evidence="9">
    <location>
        <position position="428"/>
    </location>
    <ligand>
        <name>Zn(2+)</name>
        <dbReference type="ChEBI" id="CHEBI:29105"/>
        <label>1</label>
    </ligand>
</feature>
<dbReference type="Proteomes" id="UP000472271">
    <property type="component" value="Chromosome 8"/>
</dbReference>
<feature type="binding site" evidence="9">
    <location>
        <position position="311"/>
    </location>
    <ligand>
        <name>Zn(2+)</name>
        <dbReference type="ChEBI" id="CHEBI:29105"/>
        <label>1</label>
    </ligand>
</feature>
<feature type="region of interest" description="Disordered" evidence="11">
    <location>
        <begin position="1"/>
        <end position="58"/>
    </location>
</feature>
<evidence type="ECO:0000313" key="13">
    <source>
        <dbReference type="Ensembl" id="ENSSORP00005048584.1"/>
    </source>
</evidence>
<dbReference type="PROSITE" id="PS00126">
    <property type="entry name" value="PDEASE_I_1"/>
    <property type="match status" value="1"/>
</dbReference>
<dbReference type="InterPro" id="IPR002073">
    <property type="entry name" value="PDEase_catalytic_dom"/>
</dbReference>
<evidence type="ECO:0000256" key="9">
    <source>
        <dbReference type="PIRSR" id="PIRSR623088-3"/>
    </source>
</evidence>
<evidence type="ECO:0000256" key="4">
    <source>
        <dbReference type="ARBA" id="ARBA00022801"/>
    </source>
</evidence>
<feature type="compositionally biased region" description="Basic and acidic residues" evidence="11">
    <location>
        <begin position="551"/>
        <end position="564"/>
    </location>
</feature>
<dbReference type="Gene3D" id="1.10.1300.10">
    <property type="entry name" value="3'5'-cyclic nucleotide phosphodiesterase, catalytic domain"/>
    <property type="match status" value="1"/>
</dbReference>
<keyword evidence="5" id="KW-0114">cAMP</keyword>
<dbReference type="GO" id="GO:0006198">
    <property type="term" value="P:cAMP catabolic process"/>
    <property type="evidence" value="ECO:0007669"/>
    <property type="project" value="UniProtKB-UniPathway"/>
</dbReference>
<evidence type="ECO:0000256" key="2">
    <source>
        <dbReference type="ARBA" id="ARBA00009517"/>
    </source>
</evidence>
<sequence length="653" mass="74669">TQNGPSPGRSPMDSQASPGLVLHPSFPQSQRRESFLYRSDSDYDTSPKTMSRNSSINSEGLRTVRSNFTILANVTTPTNKSETYQQMARETLEELDWCLDQLETIQTHRSVSEMASNKFKRMLNRELSHLSEMSRSGNQVSEYISTTFLDKQNEVEIPSPTLREREKPMCHISGVKKLTHSSSLSNSTLPRFGVKTEHEDALARELNDLNKWGLNIFRVAEFSNNRPLSCIMFAIFQERDLLKTFRIPVDTFVTYVMTLEDHYHANVAYHNSLHAADVTQSTHVLLSTPALDAVFTDLEILAALFAAAIHDVDHPGVSNQFLINTNSELALMYNDESVLENHHLAVGFKLLHEDNCDIFQNLSKRQRQSLRKLVIDMVLATDMSKHMSLLADLKTMVETKKVTSSGVLLLDHYTDRIQVLRNMVHCADLSNPTKPLAVYRQWTERIMEEFFRQGDKERERGMEISPMCDKHTASVEKSQVGFIDYIVHPLWETWGDLVHPDAQDILDTLEDNRDWYQSTIPQSPSPPPVGQDKELNACMDKFQFELTLEESSEREQGEEGDKSTPNHVAQDCSQGEEDDEEGKKEEEEDIMAEEENEDIIEEEDEVAMEEEEQEEEQEEELKSHLEVRPDKERLSDTSPVEEEEDSSSQADDT</sequence>
<dbReference type="InterPro" id="IPR036971">
    <property type="entry name" value="PDEase_catalytic_dom_sf"/>
</dbReference>
<dbReference type="SUPFAM" id="SSF109604">
    <property type="entry name" value="HD-domain/PDEase-like"/>
    <property type="match status" value="1"/>
</dbReference>
<keyword evidence="14" id="KW-1185">Reference proteome</keyword>
<dbReference type="Ensembl" id="ENSSORT00005049776.1">
    <property type="protein sequence ID" value="ENSSORP00005048584.1"/>
    <property type="gene ID" value="ENSSORG00005022109.1"/>
</dbReference>
<feature type="compositionally biased region" description="Polar residues" evidence="11">
    <location>
        <begin position="44"/>
        <end position="58"/>
    </location>
</feature>
<dbReference type="EC" id="3.1.4.-" evidence="10"/>
<accession>A0A673C5Q2</accession>
<dbReference type="PANTHER" id="PTHR11347">
    <property type="entry name" value="CYCLIC NUCLEOTIDE PHOSPHODIESTERASE"/>
    <property type="match status" value="1"/>
</dbReference>
<evidence type="ECO:0000313" key="14">
    <source>
        <dbReference type="Proteomes" id="UP000472271"/>
    </source>
</evidence>
<feature type="region of interest" description="Disordered" evidence="11">
    <location>
        <begin position="549"/>
        <end position="653"/>
    </location>
</feature>
<comment type="cofactor">
    <cofactor evidence="10">
        <name>a divalent metal cation</name>
        <dbReference type="ChEBI" id="CHEBI:60240"/>
    </cofactor>
    <text evidence="10">Binds 2 divalent metal cations per subunit. Site 1 may preferentially bind zinc ions, while site 2 has a preference for magnesium and/or manganese ions.</text>
</comment>
<evidence type="ECO:0000256" key="1">
    <source>
        <dbReference type="ARBA" id="ARBA00004703"/>
    </source>
</evidence>
<evidence type="ECO:0000256" key="5">
    <source>
        <dbReference type="ARBA" id="ARBA00023149"/>
    </source>
</evidence>
<dbReference type="GO" id="GO:0046872">
    <property type="term" value="F:metal ion binding"/>
    <property type="evidence" value="ECO:0007669"/>
    <property type="project" value="UniProtKB-KW"/>
</dbReference>
<protein>
    <recommendedName>
        <fullName evidence="10">Phosphodiesterase</fullName>
        <ecNumber evidence="10">3.1.4.-</ecNumber>
    </recommendedName>
</protein>
<gene>
    <name evidence="13" type="primary">pde4a</name>
</gene>
<evidence type="ECO:0000256" key="8">
    <source>
        <dbReference type="PIRSR" id="PIRSR623088-2"/>
    </source>
</evidence>
<dbReference type="InterPro" id="IPR023174">
    <property type="entry name" value="PDEase_CS"/>
</dbReference>
<evidence type="ECO:0000256" key="7">
    <source>
        <dbReference type="PIRSR" id="PIRSR623088-1"/>
    </source>
</evidence>
<comment type="similarity">
    <text evidence="2">Belongs to the cyclic nucleotide phosphodiesterase family. PDE4 subfamily.</text>
</comment>
<proteinExistence type="inferred from homology"/>
<dbReference type="Pfam" id="PF00233">
    <property type="entry name" value="PDEase_I"/>
    <property type="match status" value="1"/>
</dbReference>
<dbReference type="CDD" id="cd00077">
    <property type="entry name" value="HDc"/>
    <property type="match status" value="1"/>
</dbReference>
<feature type="binding site" evidence="8">
    <location>
        <position position="479"/>
    </location>
    <ligand>
        <name>AMP</name>
        <dbReference type="ChEBI" id="CHEBI:456215"/>
    </ligand>
</feature>
<dbReference type="SMART" id="SM00471">
    <property type="entry name" value="HDc"/>
    <property type="match status" value="1"/>
</dbReference>
<dbReference type="UniPathway" id="UPA00762">
    <property type="reaction ID" value="UER00747"/>
</dbReference>
<feature type="compositionally biased region" description="Basic and acidic residues" evidence="11">
    <location>
        <begin position="620"/>
        <end position="635"/>
    </location>
</feature>
<feature type="compositionally biased region" description="Acidic residues" evidence="11">
    <location>
        <begin position="639"/>
        <end position="653"/>
    </location>
</feature>
<comment type="pathway">
    <text evidence="1">Purine metabolism; 3',5'-cyclic AMP degradation; AMP from 3',5'-cyclic AMP: step 1/1.</text>
</comment>
<dbReference type="GO" id="GO:0007165">
    <property type="term" value="P:signal transduction"/>
    <property type="evidence" value="ECO:0007669"/>
    <property type="project" value="InterPro"/>
</dbReference>
<feature type="binding site" evidence="9">
    <location>
        <position position="274"/>
    </location>
    <ligand>
        <name>Zn(2+)</name>
        <dbReference type="ChEBI" id="CHEBI:29105"/>
        <label>1</label>
    </ligand>
</feature>
<dbReference type="Pfam" id="PF18100">
    <property type="entry name" value="PDE4_UCR"/>
    <property type="match status" value="1"/>
</dbReference>
<dbReference type="InterPro" id="IPR023088">
    <property type="entry name" value="PDEase"/>
</dbReference>
<evidence type="ECO:0000256" key="10">
    <source>
        <dbReference type="RuleBase" id="RU363067"/>
    </source>
</evidence>